<accession>A0A383DWH6</accession>
<gene>
    <name evidence="1" type="ORF">METZ01_LOCUS501771</name>
</gene>
<protein>
    <submittedName>
        <fullName evidence="1">Uncharacterized protein</fullName>
    </submittedName>
</protein>
<reference evidence="1" key="1">
    <citation type="submission" date="2018-05" db="EMBL/GenBank/DDBJ databases">
        <authorList>
            <person name="Lanie J.A."/>
            <person name="Ng W.-L."/>
            <person name="Kazmierczak K.M."/>
            <person name="Andrzejewski T.M."/>
            <person name="Davidsen T.M."/>
            <person name="Wayne K.J."/>
            <person name="Tettelin H."/>
            <person name="Glass J.I."/>
            <person name="Rusch D."/>
            <person name="Podicherti R."/>
            <person name="Tsui H.-C.T."/>
            <person name="Winkler M.E."/>
        </authorList>
    </citation>
    <scope>NUCLEOTIDE SEQUENCE</scope>
</reference>
<organism evidence="1">
    <name type="scientific">marine metagenome</name>
    <dbReference type="NCBI Taxonomy" id="408172"/>
    <lineage>
        <taxon>unclassified sequences</taxon>
        <taxon>metagenomes</taxon>
        <taxon>ecological metagenomes</taxon>
    </lineage>
</organism>
<feature type="non-terminal residue" evidence="1">
    <location>
        <position position="179"/>
    </location>
</feature>
<evidence type="ECO:0000313" key="1">
    <source>
        <dbReference type="EMBL" id="SVE48917.1"/>
    </source>
</evidence>
<dbReference type="AlphaFoldDB" id="A0A383DWH6"/>
<dbReference type="EMBL" id="UINC01220834">
    <property type="protein sequence ID" value="SVE48917.1"/>
    <property type="molecule type" value="Genomic_DNA"/>
</dbReference>
<sequence length="179" mass="20799">MMNLVGVPLKHKKCRSHTKKNKMCSKTRKNGSFFCRCHNSLEKLTAAGTFSASLIALCEMLRVQKYKYPLPIPEPKRGSRISVRFVRIRSLTSPGTKLTEYVYFWLTGTVVGYDKNEHRHVIRYDDTETRKTKMIWTDWVYSDTTNTASGNIPEEKIKAQIQQDYYKIMQKYGNLFGAI</sequence>
<name>A0A383DWH6_9ZZZZ</name>
<proteinExistence type="predicted"/>